<feature type="compositionally biased region" description="Gly residues" evidence="1">
    <location>
        <begin position="123"/>
        <end position="144"/>
    </location>
</feature>
<reference evidence="3 4" key="1">
    <citation type="submission" date="2017-03" db="EMBL/GenBank/DDBJ databases">
        <title>Whole genome sequence of Micromonospora wenchangensis, isolated from mangrove soil.</title>
        <authorList>
            <person name="Yang H."/>
        </authorList>
    </citation>
    <scope>NUCLEOTIDE SEQUENCE [LARGE SCALE GENOMIC DNA]</scope>
    <source>
        <strain evidence="3 4">CCTCC AA 2012002</strain>
    </source>
</reference>
<evidence type="ECO:0000256" key="1">
    <source>
        <dbReference type="SAM" id="MobiDB-lite"/>
    </source>
</evidence>
<proteinExistence type="predicted"/>
<evidence type="ECO:0000313" key="3">
    <source>
        <dbReference type="EMBL" id="OWV03910.1"/>
    </source>
</evidence>
<feature type="transmembrane region" description="Helical" evidence="2">
    <location>
        <begin position="18"/>
        <end position="39"/>
    </location>
</feature>
<comment type="caution">
    <text evidence="3">The sequence shown here is derived from an EMBL/GenBank/DDBJ whole genome shotgun (WGS) entry which is preliminary data.</text>
</comment>
<protein>
    <submittedName>
        <fullName evidence="3">Uncharacterized protein</fullName>
    </submittedName>
</protein>
<evidence type="ECO:0000313" key="4">
    <source>
        <dbReference type="Proteomes" id="UP000197174"/>
    </source>
</evidence>
<organism evidence="3 4">
    <name type="scientific">Micromonospora wenchangensis</name>
    <dbReference type="NCBI Taxonomy" id="1185415"/>
    <lineage>
        <taxon>Bacteria</taxon>
        <taxon>Bacillati</taxon>
        <taxon>Actinomycetota</taxon>
        <taxon>Actinomycetes</taxon>
        <taxon>Micromonosporales</taxon>
        <taxon>Micromonosporaceae</taxon>
        <taxon>Micromonospora</taxon>
    </lineage>
</organism>
<dbReference type="RefSeq" id="WP_088645763.1">
    <property type="nucleotide sequence ID" value="NZ_MZMV01000039.1"/>
</dbReference>
<dbReference type="OrthoDB" id="3405859at2"/>
<dbReference type="Proteomes" id="UP000197174">
    <property type="component" value="Unassembled WGS sequence"/>
</dbReference>
<keyword evidence="2" id="KW-1133">Transmembrane helix</keyword>
<sequence length="189" mass="19065">MVYLPAARRHHRSRLRPAFGLLVLIGAVLTLVVVTRYPAESATRLAEPVPAPEITVAEPADAPTGDPDGTQPDPAPPADRRARTPVWAENPAGDGLRAEGDLPAGDDASTGGDPTTGNDPAAGPGGDAGAGPGAAQSGVGGGGASALAEPRQPSDDRQTVARSLFYSGLLGLAISLAGLGLVGTRRRMW</sequence>
<keyword evidence="2" id="KW-0812">Transmembrane</keyword>
<feature type="region of interest" description="Disordered" evidence="1">
    <location>
        <begin position="41"/>
        <end position="159"/>
    </location>
</feature>
<gene>
    <name evidence="3" type="ORF">B5D80_21640</name>
</gene>
<accession>A0A246RIE3</accession>
<evidence type="ECO:0000256" key="2">
    <source>
        <dbReference type="SAM" id="Phobius"/>
    </source>
</evidence>
<keyword evidence="4" id="KW-1185">Reference proteome</keyword>
<keyword evidence="2" id="KW-0472">Membrane</keyword>
<dbReference type="AlphaFoldDB" id="A0A246RIE3"/>
<feature type="compositionally biased region" description="Low complexity" evidence="1">
    <location>
        <begin position="61"/>
        <end position="72"/>
    </location>
</feature>
<dbReference type="EMBL" id="MZMV01000039">
    <property type="protein sequence ID" value="OWV03910.1"/>
    <property type="molecule type" value="Genomic_DNA"/>
</dbReference>
<feature type="transmembrane region" description="Helical" evidence="2">
    <location>
        <begin position="164"/>
        <end position="183"/>
    </location>
</feature>
<name>A0A246RIE3_9ACTN</name>